<dbReference type="FunCoup" id="A0A7E5WRT5">
    <property type="interactions" value="80"/>
</dbReference>
<organism evidence="2 3">
    <name type="scientific">Trichoplusia ni</name>
    <name type="common">Cabbage looper</name>
    <dbReference type="NCBI Taxonomy" id="7111"/>
    <lineage>
        <taxon>Eukaryota</taxon>
        <taxon>Metazoa</taxon>
        <taxon>Ecdysozoa</taxon>
        <taxon>Arthropoda</taxon>
        <taxon>Hexapoda</taxon>
        <taxon>Insecta</taxon>
        <taxon>Pterygota</taxon>
        <taxon>Neoptera</taxon>
        <taxon>Endopterygota</taxon>
        <taxon>Lepidoptera</taxon>
        <taxon>Glossata</taxon>
        <taxon>Ditrysia</taxon>
        <taxon>Noctuoidea</taxon>
        <taxon>Noctuidae</taxon>
        <taxon>Plusiinae</taxon>
        <taxon>Trichoplusia</taxon>
    </lineage>
</organism>
<proteinExistence type="predicted"/>
<dbReference type="AlphaFoldDB" id="A0A7E5WRT5"/>
<sequence>MPLGKFGKITISWLVVTVTSLSLFVVAKDHINARRLENMRSRERMRKSNEGEYPDVYRSL</sequence>
<keyword evidence="1" id="KW-0812">Transmembrane</keyword>
<dbReference type="KEGG" id="tnl:113505146"/>
<reference evidence="3" key="1">
    <citation type="submission" date="2025-08" db="UniProtKB">
        <authorList>
            <consortium name="RefSeq"/>
        </authorList>
    </citation>
    <scope>IDENTIFICATION</scope>
</reference>
<protein>
    <submittedName>
        <fullName evidence="3">Uncharacterized protein LOC113505146</fullName>
    </submittedName>
</protein>
<keyword evidence="1" id="KW-0472">Membrane</keyword>
<dbReference type="InParanoid" id="A0A7E5WRT5"/>
<keyword evidence="2" id="KW-1185">Reference proteome</keyword>
<keyword evidence="1" id="KW-1133">Transmembrane helix</keyword>
<accession>A0A7E5WRT5</accession>
<evidence type="ECO:0000256" key="1">
    <source>
        <dbReference type="SAM" id="Phobius"/>
    </source>
</evidence>
<evidence type="ECO:0000313" key="3">
    <source>
        <dbReference type="RefSeq" id="XP_026743508.1"/>
    </source>
</evidence>
<gene>
    <name evidence="3" type="primary">LOC113505146</name>
</gene>
<dbReference type="Pfam" id="PF15932">
    <property type="entry name" value="DUF4748"/>
    <property type="match status" value="1"/>
</dbReference>
<feature type="transmembrane region" description="Helical" evidence="1">
    <location>
        <begin position="6"/>
        <end position="27"/>
    </location>
</feature>
<dbReference type="InterPro" id="IPR031833">
    <property type="entry name" value="DUF4748"/>
</dbReference>
<name>A0A7E5WRT5_TRINI</name>
<dbReference type="RefSeq" id="XP_026743508.1">
    <property type="nucleotide sequence ID" value="XM_026887707.1"/>
</dbReference>
<evidence type="ECO:0000313" key="2">
    <source>
        <dbReference type="Proteomes" id="UP000322000"/>
    </source>
</evidence>
<dbReference type="GeneID" id="113505146"/>
<dbReference type="Proteomes" id="UP000322000">
    <property type="component" value="Chromosome 24"/>
</dbReference>